<gene>
    <name evidence="15" type="ORF">GSI_01122</name>
</gene>
<dbReference type="InterPro" id="IPR017384">
    <property type="entry name" value="NADH_Ub_cplx-1_asu_su-1"/>
</dbReference>
<keyword evidence="6" id="KW-0679">Respiratory chain</keyword>
<keyword evidence="12 14" id="KW-0472">Membrane</keyword>
<evidence type="ECO:0000256" key="10">
    <source>
        <dbReference type="ARBA" id="ARBA00022989"/>
    </source>
</evidence>
<evidence type="ECO:0000313" key="15">
    <source>
        <dbReference type="EMBL" id="PIL37428.1"/>
    </source>
</evidence>
<name>A0A2G8SV18_9APHY</name>
<evidence type="ECO:0000256" key="8">
    <source>
        <dbReference type="ARBA" id="ARBA00022792"/>
    </source>
</evidence>
<dbReference type="EMBL" id="AYKW01000001">
    <property type="protein sequence ID" value="PIL37428.1"/>
    <property type="molecule type" value="Genomic_DNA"/>
</dbReference>
<keyword evidence="7 14" id="KW-0812">Transmembrane</keyword>
<dbReference type="PANTHER" id="PTHR17098:SF2">
    <property type="entry name" value="NADH DEHYDROGENASE [UBIQUINONE] 1 ALPHA SUBCOMPLEX SUBUNIT 1"/>
    <property type="match status" value="1"/>
</dbReference>
<comment type="caution">
    <text evidence="15">The sequence shown here is derived from an EMBL/GenBank/DDBJ whole genome shotgun (WGS) entry which is preliminary data.</text>
</comment>
<evidence type="ECO:0000256" key="9">
    <source>
        <dbReference type="ARBA" id="ARBA00022982"/>
    </source>
</evidence>
<evidence type="ECO:0000313" key="16">
    <source>
        <dbReference type="Proteomes" id="UP000230002"/>
    </source>
</evidence>
<evidence type="ECO:0000256" key="11">
    <source>
        <dbReference type="ARBA" id="ARBA00023128"/>
    </source>
</evidence>
<dbReference type="Proteomes" id="UP000230002">
    <property type="component" value="Unassembled WGS sequence"/>
</dbReference>
<protein>
    <recommendedName>
        <fullName evidence="4">NADH dehydrogenase [ubiquinone] 1 alpha subcomplex subunit 1</fullName>
    </recommendedName>
</protein>
<dbReference type="OrthoDB" id="1920692at2759"/>
<evidence type="ECO:0000256" key="2">
    <source>
        <dbReference type="ARBA" id="ARBA00004298"/>
    </source>
</evidence>
<dbReference type="AlphaFoldDB" id="A0A2G8SV18"/>
<feature type="transmembrane region" description="Helical" evidence="14">
    <location>
        <begin position="7"/>
        <end position="26"/>
    </location>
</feature>
<keyword evidence="5" id="KW-0813">Transport</keyword>
<dbReference type="GO" id="GO:0005743">
    <property type="term" value="C:mitochondrial inner membrane"/>
    <property type="evidence" value="ECO:0007669"/>
    <property type="project" value="UniProtKB-SubCell"/>
</dbReference>
<keyword evidence="11" id="KW-0496">Mitochondrion</keyword>
<evidence type="ECO:0000256" key="3">
    <source>
        <dbReference type="ARBA" id="ARBA00009960"/>
    </source>
</evidence>
<comment type="subcellular location">
    <subcellularLocation>
        <location evidence="2">Mitochondrion inner membrane</location>
        <topology evidence="2">Single-pass membrane protein</topology>
        <orientation evidence="2">Matrix side</orientation>
    </subcellularLocation>
</comment>
<keyword evidence="8" id="KW-0999">Mitochondrion inner membrane</keyword>
<feature type="region of interest" description="Disordered" evidence="13">
    <location>
        <begin position="56"/>
        <end position="85"/>
    </location>
</feature>
<dbReference type="STRING" id="1077348.A0A2G8SV18"/>
<evidence type="ECO:0000256" key="6">
    <source>
        <dbReference type="ARBA" id="ARBA00022660"/>
    </source>
</evidence>
<organism evidence="15 16">
    <name type="scientific">Ganoderma sinense ZZ0214-1</name>
    <dbReference type="NCBI Taxonomy" id="1077348"/>
    <lineage>
        <taxon>Eukaryota</taxon>
        <taxon>Fungi</taxon>
        <taxon>Dikarya</taxon>
        <taxon>Basidiomycota</taxon>
        <taxon>Agaricomycotina</taxon>
        <taxon>Agaricomycetes</taxon>
        <taxon>Polyporales</taxon>
        <taxon>Polyporaceae</taxon>
        <taxon>Ganoderma</taxon>
    </lineage>
</organism>
<comment type="similarity">
    <text evidence="3">Belongs to the complex I NDUFA1 subunit family.</text>
</comment>
<reference evidence="15 16" key="1">
    <citation type="journal article" date="2015" name="Sci. Rep.">
        <title>Chromosome-level genome map provides insights into diverse defense mechanisms in the medicinal fungus Ganoderma sinense.</title>
        <authorList>
            <person name="Zhu Y."/>
            <person name="Xu J."/>
            <person name="Sun C."/>
            <person name="Zhou S."/>
            <person name="Xu H."/>
            <person name="Nelson D.R."/>
            <person name="Qian J."/>
            <person name="Song J."/>
            <person name="Luo H."/>
            <person name="Xiang L."/>
            <person name="Li Y."/>
            <person name="Xu Z."/>
            <person name="Ji A."/>
            <person name="Wang L."/>
            <person name="Lu S."/>
            <person name="Hayward A."/>
            <person name="Sun W."/>
            <person name="Li X."/>
            <person name="Schwartz D.C."/>
            <person name="Wang Y."/>
            <person name="Chen S."/>
        </authorList>
    </citation>
    <scope>NUCLEOTIDE SEQUENCE [LARGE SCALE GENOMIC DNA]</scope>
    <source>
        <strain evidence="15 16">ZZ0214-1</strain>
    </source>
</reference>
<evidence type="ECO:0000256" key="1">
    <source>
        <dbReference type="ARBA" id="ARBA00003195"/>
    </source>
</evidence>
<keyword evidence="10 14" id="KW-1133">Transmembrane helix</keyword>
<keyword evidence="16" id="KW-1185">Reference proteome</keyword>
<evidence type="ECO:0000256" key="5">
    <source>
        <dbReference type="ARBA" id="ARBA00022448"/>
    </source>
</evidence>
<evidence type="ECO:0000256" key="14">
    <source>
        <dbReference type="SAM" id="Phobius"/>
    </source>
</evidence>
<evidence type="ECO:0000256" key="13">
    <source>
        <dbReference type="SAM" id="MobiDB-lite"/>
    </source>
</evidence>
<sequence>MPVPWEALIPFGLVTIMFGATGTLLNTSKRLQNQGKPVRYNVDAWDDMMMDRDKRLTGHKRGQQAEPHAPEDFETNSVWYTERAS</sequence>
<evidence type="ECO:0000256" key="7">
    <source>
        <dbReference type="ARBA" id="ARBA00022692"/>
    </source>
</evidence>
<proteinExistence type="inferred from homology"/>
<accession>A0A2G8SV18</accession>
<evidence type="ECO:0000256" key="4">
    <source>
        <dbReference type="ARBA" id="ARBA00016392"/>
    </source>
</evidence>
<comment type="function">
    <text evidence="1">Accessory subunit of the mitochondrial membrane respiratory chain NADH dehydrogenase (Complex I), that is believed not to be involved in catalysis. Complex I functions in the transfer of electrons from NADH to the respiratory chain. The immediate electron acceptor for the enzyme is believed to be ubiquinone.</text>
</comment>
<keyword evidence="9" id="KW-0249">Electron transport</keyword>
<evidence type="ECO:0000256" key="12">
    <source>
        <dbReference type="ARBA" id="ARBA00023136"/>
    </source>
</evidence>
<dbReference type="Pfam" id="PF15879">
    <property type="entry name" value="MWFE"/>
    <property type="match status" value="1"/>
</dbReference>
<dbReference type="PANTHER" id="PTHR17098">
    <property type="entry name" value="NADH-UBIQUINONE OXIDOREDUCTASE MWFE SUBUNIT"/>
    <property type="match status" value="1"/>
</dbReference>